<dbReference type="PATRIC" id="fig|1339352.3.peg.1167"/>
<evidence type="ECO:0000313" key="4">
    <source>
        <dbReference type="Proteomes" id="UP000027661"/>
    </source>
</evidence>
<dbReference type="GeneID" id="5302655"/>
<dbReference type="Proteomes" id="UP000027661">
    <property type="component" value="Unassembled WGS sequence"/>
</dbReference>
<evidence type="ECO:0000313" key="3">
    <source>
        <dbReference type="EMBL" id="KDS55205.1"/>
    </source>
</evidence>
<accession>A0A069SL15</accession>
<dbReference type="Pfam" id="PF13568">
    <property type="entry name" value="OMP_b-brl_2"/>
    <property type="match status" value="1"/>
</dbReference>
<comment type="caution">
    <text evidence="3">The sequence shown here is derived from an EMBL/GenBank/DDBJ whole genome shotgun (WGS) entry which is preliminary data.</text>
</comment>
<dbReference type="InterPro" id="IPR025665">
    <property type="entry name" value="Beta-barrel_OMP_2"/>
</dbReference>
<evidence type="ECO:0000259" key="2">
    <source>
        <dbReference type="Pfam" id="PF13568"/>
    </source>
</evidence>
<keyword evidence="1" id="KW-0732">Signal</keyword>
<name>A0A069SL15_PHOVU</name>
<feature type="chain" id="PRO_5001666755" evidence="1">
    <location>
        <begin position="20"/>
        <end position="201"/>
    </location>
</feature>
<feature type="signal peptide" evidence="1">
    <location>
        <begin position="1"/>
        <end position="19"/>
    </location>
</feature>
<gene>
    <name evidence="3" type="ORF">M099_1205</name>
</gene>
<dbReference type="RefSeq" id="WP_005840300.1">
    <property type="nucleotide sequence ID" value="NZ_JNHM01000013.1"/>
</dbReference>
<protein>
    <submittedName>
        <fullName evidence="3">Outer membrane beta-barrel domain protein</fullName>
    </submittedName>
</protein>
<organism evidence="3 4">
    <name type="scientific">Phocaeicola vulgatus str. 3975 RP4</name>
    <dbReference type="NCBI Taxonomy" id="1339352"/>
    <lineage>
        <taxon>Bacteria</taxon>
        <taxon>Pseudomonadati</taxon>
        <taxon>Bacteroidota</taxon>
        <taxon>Bacteroidia</taxon>
        <taxon>Bacteroidales</taxon>
        <taxon>Bacteroidaceae</taxon>
        <taxon>Phocaeicola</taxon>
    </lineage>
</organism>
<dbReference type="AlphaFoldDB" id="A0A069SL15"/>
<proteinExistence type="predicted"/>
<feature type="domain" description="Outer membrane protein beta-barrel" evidence="2">
    <location>
        <begin position="19"/>
        <end position="174"/>
    </location>
</feature>
<sequence>MKKLAFFILLSLVTLGVSAQSNLKWNVNAGIGMSNWYGDDTDGTDAKFAYKVGIGLEVPFANTNIWSFQTGLNFISKGVKGDGVTDAWDVVDVTINQLYLELPLMVGARIHTASNFDLLFKGGPYLAYGVGGKTKIDGVSEKADTFGDDGLKRFDAGLGLGVAFEFGNIVVGVETGTSFTKVASGVSAHNLSALATIGYKF</sequence>
<dbReference type="DNASU" id="5302655"/>
<evidence type="ECO:0000256" key="1">
    <source>
        <dbReference type="SAM" id="SignalP"/>
    </source>
</evidence>
<dbReference type="EMBL" id="JNHM01000013">
    <property type="protein sequence ID" value="KDS55205.1"/>
    <property type="molecule type" value="Genomic_DNA"/>
</dbReference>
<reference evidence="3 4" key="1">
    <citation type="submission" date="2014-04" db="EMBL/GenBank/DDBJ databases">
        <authorList>
            <person name="Sears C."/>
            <person name="Carroll K."/>
            <person name="Sack B.R."/>
            <person name="Qadri F."/>
            <person name="Myers L.L."/>
            <person name="Chung G.-T."/>
            <person name="Escheverria P."/>
            <person name="Fraser C.M."/>
            <person name="Sadzewicz L."/>
            <person name="Shefchek K.A."/>
            <person name="Tallon L."/>
            <person name="Das S.P."/>
            <person name="Daugherty S."/>
            <person name="Mongodin E.F."/>
        </authorList>
    </citation>
    <scope>NUCLEOTIDE SEQUENCE [LARGE SCALE GENOMIC DNA]</scope>
    <source>
        <strain evidence="3 4">3975 RP4</strain>
    </source>
</reference>